<keyword evidence="2" id="KW-0472">Membrane</keyword>
<evidence type="ECO:0000313" key="4">
    <source>
        <dbReference type="Proteomes" id="UP001152888"/>
    </source>
</evidence>
<evidence type="ECO:0000256" key="2">
    <source>
        <dbReference type="SAM" id="Phobius"/>
    </source>
</evidence>
<organism evidence="3 4">
    <name type="scientific">Acanthoscelides obtectus</name>
    <name type="common">Bean weevil</name>
    <name type="synonym">Bruchus obtectus</name>
    <dbReference type="NCBI Taxonomy" id="200917"/>
    <lineage>
        <taxon>Eukaryota</taxon>
        <taxon>Metazoa</taxon>
        <taxon>Ecdysozoa</taxon>
        <taxon>Arthropoda</taxon>
        <taxon>Hexapoda</taxon>
        <taxon>Insecta</taxon>
        <taxon>Pterygota</taxon>
        <taxon>Neoptera</taxon>
        <taxon>Endopterygota</taxon>
        <taxon>Coleoptera</taxon>
        <taxon>Polyphaga</taxon>
        <taxon>Cucujiformia</taxon>
        <taxon>Chrysomeloidea</taxon>
        <taxon>Chrysomelidae</taxon>
        <taxon>Bruchinae</taxon>
        <taxon>Bruchini</taxon>
        <taxon>Acanthoscelides</taxon>
    </lineage>
</organism>
<keyword evidence="4" id="KW-1185">Reference proteome</keyword>
<feature type="compositionally biased region" description="Polar residues" evidence="1">
    <location>
        <begin position="21"/>
        <end position="39"/>
    </location>
</feature>
<dbReference type="PANTHER" id="PTHR12444">
    <property type="entry name" value="PROTEIN EFR3 HOMOLOG CMP44E"/>
    <property type="match status" value="1"/>
</dbReference>
<feature type="compositionally biased region" description="Basic and acidic residues" evidence="1">
    <location>
        <begin position="1"/>
        <end position="18"/>
    </location>
</feature>
<dbReference type="GO" id="GO:0072659">
    <property type="term" value="P:protein localization to plasma membrane"/>
    <property type="evidence" value="ECO:0007669"/>
    <property type="project" value="TreeGrafter"/>
</dbReference>
<dbReference type="OrthoDB" id="7765283at2759"/>
<gene>
    <name evidence="3" type="ORF">ACAOBT_LOCUS18076</name>
</gene>
<dbReference type="GO" id="GO:0005886">
    <property type="term" value="C:plasma membrane"/>
    <property type="evidence" value="ECO:0007669"/>
    <property type="project" value="TreeGrafter"/>
</dbReference>
<name>A0A9P0PKP6_ACAOB</name>
<feature type="compositionally biased region" description="Polar residues" evidence="1">
    <location>
        <begin position="49"/>
        <end position="65"/>
    </location>
</feature>
<dbReference type="EMBL" id="CAKOFQ010007028">
    <property type="protein sequence ID" value="CAH1987809.1"/>
    <property type="molecule type" value="Genomic_DNA"/>
</dbReference>
<protein>
    <submittedName>
        <fullName evidence="3">Uncharacterized protein</fullName>
    </submittedName>
</protein>
<keyword evidence="2" id="KW-0812">Transmembrane</keyword>
<keyword evidence="2" id="KW-1133">Transmembrane helix</keyword>
<feature type="region of interest" description="Disordered" evidence="1">
    <location>
        <begin position="1"/>
        <end position="65"/>
    </location>
</feature>
<comment type="caution">
    <text evidence="3">The sequence shown here is derived from an EMBL/GenBank/DDBJ whole genome shotgun (WGS) entry which is preliminary data.</text>
</comment>
<feature type="transmembrane region" description="Helical" evidence="2">
    <location>
        <begin position="588"/>
        <end position="609"/>
    </location>
</feature>
<accession>A0A9P0PKP6</accession>
<dbReference type="InterPro" id="IPR051851">
    <property type="entry name" value="EFR3_Homologs"/>
</dbReference>
<reference evidence="3" key="1">
    <citation type="submission" date="2022-03" db="EMBL/GenBank/DDBJ databases">
        <authorList>
            <person name="Sayadi A."/>
        </authorList>
    </citation>
    <scope>NUCLEOTIDE SEQUENCE</scope>
</reference>
<dbReference type="PANTHER" id="PTHR12444:SF9">
    <property type="entry name" value="AGAP013133-PA"/>
    <property type="match status" value="1"/>
</dbReference>
<evidence type="ECO:0000313" key="3">
    <source>
        <dbReference type="EMBL" id="CAH1987809.1"/>
    </source>
</evidence>
<dbReference type="AlphaFoldDB" id="A0A9P0PKP6"/>
<sequence>MSESESKGKAKTRPELRYVRSSRNLVGNAKSSELISPSRTESEIEVRQRTTGYNVGSPGPSQNRIQDIKVDRNDLVRSQPGSGKNSMVGSRASIERTSVALERPLDDLSSPQYNIVANTDNYSLRMDEEDAEDQEQDDINICLSDTKLEDLKHKKTFKQQLATLLGIQYDMSPEEFNTVAMKLYKCCLQSVRDLHELHLRRVLGIQLLDEIIKRAKPQQITIPHVIHIIWSIMCCIHHFQLRLKTFSTGLIYWARRRKLHRVMKQFNKMIRLFKRVMHRIILNAVITFYKEGRLWEVEFPCTELVIRLLEVYRNAEEGIEDILHTTEACTLMNIYEAKQLIQVLFDILKKVKWHKMSERLMKRIVLMYESSVVPKPTDSYNYTPLRKGLEICIRNIIGNLGKKDLLRFLRTIFMRLAVPKPEEEVVVAFGFIANYAARKYRAKAKRPFSSKGPTPLLFGLLSSNVPTINHLCIIIWKNLMDVHNNAYQFLTPKIYFQHCYYPISLGTCRKQDKLFYRSIRHFIFKVTLFALIHASNRLELEDIYQAMALTIAELPCGYVASCHVSIAMAIQEFALCISAQDLVRSHHIHAFVLSIMTLICNVFKATVFYDYVNTVMKRRAEWAPHLNPPLRAHYEYAQHHILWNKPDLFFEDWETRYGLWKCFRENAPIKSIKENVYRILPAGYGLRTF</sequence>
<proteinExistence type="predicted"/>
<dbReference type="Proteomes" id="UP001152888">
    <property type="component" value="Unassembled WGS sequence"/>
</dbReference>
<evidence type="ECO:0000256" key="1">
    <source>
        <dbReference type="SAM" id="MobiDB-lite"/>
    </source>
</evidence>